<feature type="transmembrane region" description="Helical" evidence="1">
    <location>
        <begin position="497"/>
        <end position="518"/>
    </location>
</feature>
<feature type="transmembrane region" description="Helical" evidence="1">
    <location>
        <begin position="63"/>
        <end position="83"/>
    </location>
</feature>
<reference evidence="2 3" key="1">
    <citation type="submission" date="2016-11" db="EMBL/GenBank/DDBJ databases">
        <authorList>
            <person name="Jaros S."/>
            <person name="Januszkiewicz K."/>
            <person name="Wedrychowicz H."/>
        </authorList>
    </citation>
    <scope>NUCLEOTIDE SEQUENCE [LARGE SCALE GENOMIC DNA]</scope>
    <source>
        <strain evidence="2 3">DSM 44523</strain>
    </source>
</reference>
<dbReference type="AlphaFoldDB" id="A0A1M5BLG3"/>
<feature type="transmembrane region" description="Helical" evidence="1">
    <location>
        <begin position="417"/>
        <end position="445"/>
    </location>
</feature>
<feature type="transmembrane region" description="Helical" evidence="1">
    <location>
        <begin position="466"/>
        <end position="491"/>
    </location>
</feature>
<feature type="transmembrane region" description="Helical" evidence="1">
    <location>
        <begin position="391"/>
        <end position="411"/>
    </location>
</feature>
<keyword evidence="3" id="KW-1185">Reference proteome</keyword>
<feature type="transmembrane region" description="Helical" evidence="1">
    <location>
        <begin position="104"/>
        <end position="128"/>
    </location>
</feature>
<accession>A0A1M5BLG3</accession>
<dbReference type="Proteomes" id="UP000184501">
    <property type="component" value="Unassembled WGS sequence"/>
</dbReference>
<feature type="transmembrane region" description="Helical" evidence="1">
    <location>
        <begin position="340"/>
        <end position="359"/>
    </location>
</feature>
<feature type="transmembrane region" description="Helical" evidence="1">
    <location>
        <begin position="235"/>
        <end position="256"/>
    </location>
</feature>
<protein>
    <submittedName>
        <fullName evidence="2">ABC-2 type transport system permease protein</fullName>
    </submittedName>
</protein>
<dbReference type="EMBL" id="FQVN01000003">
    <property type="protein sequence ID" value="SHF43394.1"/>
    <property type="molecule type" value="Genomic_DNA"/>
</dbReference>
<feature type="transmembrane region" description="Helical" evidence="1">
    <location>
        <begin position="140"/>
        <end position="165"/>
    </location>
</feature>
<feature type="transmembrane region" description="Helical" evidence="1">
    <location>
        <begin position="177"/>
        <end position="196"/>
    </location>
</feature>
<dbReference type="OrthoDB" id="2955510at2"/>
<organism evidence="2 3">
    <name type="scientific">Streptoalloteichus hindustanus</name>
    <dbReference type="NCBI Taxonomy" id="2017"/>
    <lineage>
        <taxon>Bacteria</taxon>
        <taxon>Bacillati</taxon>
        <taxon>Actinomycetota</taxon>
        <taxon>Actinomycetes</taxon>
        <taxon>Pseudonocardiales</taxon>
        <taxon>Pseudonocardiaceae</taxon>
        <taxon>Streptoalloteichus</taxon>
    </lineage>
</organism>
<evidence type="ECO:0000313" key="2">
    <source>
        <dbReference type="EMBL" id="SHF43394.1"/>
    </source>
</evidence>
<feature type="transmembrane region" description="Helical" evidence="1">
    <location>
        <begin position="21"/>
        <end position="43"/>
    </location>
</feature>
<sequence length="539" mass="54888">MVGVLIRMRLRVLRHGLRGSARAAPFLVGSVFGLVGGLFTAVVLAVGGPGGAAGESLAIGTDVAAALLAAWTLGWVVGPVLLSGSDETLQPEHFRLLPIGPRRLAGGLLVSAVVGVPPLVSLVAFAGLVVRGATLGVGPLVVALVVVPLQLALVLALSRVVVGALGAVLRSRRGRDLGVLLAAGTALLIVPAQYAVKAIAPILVERRSPGFVAVLRALPSGWAPVAVEAAARADWWRVVGAVGGLAALVAVLAWAWSALLVRRMTTPPSATGPTRAGRKGAAAGGGLWALVPATPVGAVAAKEVRTWWRDARRRSVLVPGLVLGLALPALPAVLEDDRGHLGVGVLAYAPLFVIFISTMNTGNLYGFDGTALWHTLVQPAAAGADVRGRQLAWLVYVAPVAVVAAFALPALSGQTGAYPWLLSLVPALLGGGSGVLAVMSVFAAYPVPVQRSNPFAAGGMPGCSKALLQVAISLLMLVVALPEVALVAAGSVVDSAALRWLATPVGVGVGLLSAWAFGRIAVRRLEERGPELLAAVRPR</sequence>
<feature type="transmembrane region" description="Helical" evidence="1">
    <location>
        <begin position="315"/>
        <end position="334"/>
    </location>
</feature>
<gene>
    <name evidence="2" type="ORF">SAMN05444320_103627</name>
</gene>
<keyword evidence="1" id="KW-1133">Transmembrane helix</keyword>
<keyword evidence="1" id="KW-0812">Transmembrane</keyword>
<keyword evidence="1" id="KW-0472">Membrane</keyword>
<name>A0A1M5BLG3_STRHI</name>
<dbReference type="RefSeq" id="WP_073482245.1">
    <property type="nucleotide sequence ID" value="NZ_FQVN01000003.1"/>
</dbReference>
<dbReference type="STRING" id="2017.SAMN05444320_103627"/>
<evidence type="ECO:0000313" key="3">
    <source>
        <dbReference type="Proteomes" id="UP000184501"/>
    </source>
</evidence>
<evidence type="ECO:0000256" key="1">
    <source>
        <dbReference type="SAM" id="Phobius"/>
    </source>
</evidence>
<proteinExistence type="predicted"/>